<evidence type="ECO:0000313" key="2">
    <source>
        <dbReference type="Proteomes" id="UP000175744"/>
    </source>
</evidence>
<dbReference type="Proteomes" id="UP000175744">
    <property type="component" value="Unassembled WGS sequence"/>
</dbReference>
<name>A0A1E8EUZ0_9CLOT</name>
<protein>
    <submittedName>
        <fullName evidence="1">Uncharacterized protein</fullName>
    </submittedName>
</protein>
<comment type="caution">
    <text evidence="1">The sequence shown here is derived from an EMBL/GenBank/DDBJ whole genome shotgun (WGS) entry which is preliminary data.</text>
</comment>
<keyword evidence="2" id="KW-1185">Reference proteome</keyword>
<proteinExistence type="predicted"/>
<accession>A0A1E8EUZ0</accession>
<dbReference type="RefSeq" id="WP_070111364.1">
    <property type="nucleotide sequence ID" value="NZ_LZFO01000063.1"/>
</dbReference>
<evidence type="ECO:0000313" key="1">
    <source>
        <dbReference type="EMBL" id="OFH98049.1"/>
    </source>
</evidence>
<sequence length="112" mass="12648">MYSQMNMPMMPYYMRDCCCPIILKNMMDMQKSTYSNEFQSMMPMCMMMSDMVPAGMYPGCMMGSGGMPGMHSGCMLGPGAGVMPSMYSECTPMLENMPYVKTREVNLEDIKK</sequence>
<organism evidence="1 2">
    <name type="scientific">Clostridium acetireducens DSM 10703</name>
    <dbReference type="NCBI Taxonomy" id="1121290"/>
    <lineage>
        <taxon>Bacteria</taxon>
        <taxon>Bacillati</taxon>
        <taxon>Bacillota</taxon>
        <taxon>Clostridia</taxon>
        <taxon>Eubacteriales</taxon>
        <taxon>Clostridiaceae</taxon>
        <taxon>Clostridium</taxon>
    </lineage>
</organism>
<gene>
    <name evidence="1" type="ORF">CLOACE_22700</name>
</gene>
<dbReference type="AlphaFoldDB" id="A0A1E8EUZ0"/>
<dbReference type="EMBL" id="LZFO01000063">
    <property type="protein sequence ID" value="OFH98049.1"/>
    <property type="molecule type" value="Genomic_DNA"/>
</dbReference>
<reference evidence="1 2" key="1">
    <citation type="submission" date="2016-06" db="EMBL/GenBank/DDBJ databases">
        <title>Genome sequence of Clostridium acetireducens DSM 10703.</title>
        <authorList>
            <person name="Poehlein A."/>
            <person name="Fluechter S."/>
            <person name="Duerre P."/>
            <person name="Daniel R."/>
        </authorList>
    </citation>
    <scope>NUCLEOTIDE SEQUENCE [LARGE SCALE GENOMIC DNA]</scope>
    <source>
        <strain evidence="1 2">DSM 10703</strain>
    </source>
</reference>